<gene>
    <name evidence="2" type="ORF">PLEPLA_LOCUS12674</name>
</gene>
<reference evidence="2" key="1">
    <citation type="submission" date="2020-03" db="EMBL/GenBank/DDBJ databases">
        <authorList>
            <person name="Weist P."/>
        </authorList>
    </citation>
    <scope>NUCLEOTIDE SEQUENCE</scope>
</reference>
<protein>
    <submittedName>
        <fullName evidence="2">Uncharacterized protein</fullName>
    </submittedName>
</protein>
<keyword evidence="3" id="KW-1185">Reference proteome</keyword>
<feature type="compositionally biased region" description="Polar residues" evidence="1">
    <location>
        <begin position="35"/>
        <end position="44"/>
    </location>
</feature>
<accession>A0A9N7U516</accession>
<name>A0A9N7U516_PLEPL</name>
<organism evidence="2 3">
    <name type="scientific">Pleuronectes platessa</name>
    <name type="common">European plaice</name>
    <dbReference type="NCBI Taxonomy" id="8262"/>
    <lineage>
        <taxon>Eukaryota</taxon>
        <taxon>Metazoa</taxon>
        <taxon>Chordata</taxon>
        <taxon>Craniata</taxon>
        <taxon>Vertebrata</taxon>
        <taxon>Euteleostomi</taxon>
        <taxon>Actinopterygii</taxon>
        <taxon>Neopterygii</taxon>
        <taxon>Teleostei</taxon>
        <taxon>Neoteleostei</taxon>
        <taxon>Acanthomorphata</taxon>
        <taxon>Carangaria</taxon>
        <taxon>Pleuronectiformes</taxon>
        <taxon>Pleuronectoidei</taxon>
        <taxon>Pleuronectidae</taxon>
        <taxon>Pleuronectes</taxon>
    </lineage>
</organism>
<dbReference type="Proteomes" id="UP001153269">
    <property type="component" value="Unassembled WGS sequence"/>
</dbReference>
<dbReference type="AlphaFoldDB" id="A0A9N7U516"/>
<dbReference type="EMBL" id="CADEAL010000751">
    <property type="protein sequence ID" value="CAB1424746.1"/>
    <property type="molecule type" value="Genomic_DNA"/>
</dbReference>
<comment type="caution">
    <text evidence="2">The sequence shown here is derived from an EMBL/GenBank/DDBJ whole genome shotgun (WGS) entry which is preliminary data.</text>
</comment>
<proteinExistence type="predicted"/>
<evidence type="ECO:0000313" key="3">
    <source>
        <dbReference type="Proteomes" id="UP001153269"/>
    </source>
</evidence>
<evidence type="ECO:0000313" key="2">
    <source>
        <dbReference type="EMBL" id="CAB1424746.1"/>
    </source>
</evidence>
<feature type="region of interest" description="Disordered" evidence="1">
    <location>
        <begin position="16"/>
        <end position="44"/>
    </location>
</feature>
<feature type="compositionally biased region" description="Basic residues" evidence="1">
    <location>
        <begin position="23"/>
        <end position="34"/>
    </location>
</feature>
<evidence type="ECO:0000256" key="1">
    <source>
        <dbReference type="SAM" id="MobiDB-lite"/>
    </source>
</evidence>
<sequence length="104" mass="11437">MQSTGANINYVSSIDDRLSRLPHPPHSRLIKHSKPSPQRSTSSLTSTVMFGCLLPEVQTGRSTRRHRVCPVPPGTKEAVQLTARSVEQWEVTKKSGEASETSVI</sequence>